<dbReference type="Proteomes" id="UP000015454">
    <property type="component" value="Unassembled WGS sequence"/>
</dbReference>
<evidence type="ECO:0000313" key="2">
    <source>
        <dbReference type="Proteomes" id="UP000015454"/>
    </source>
</evidence>
<organism evidence="1 2">
    <name type="scientific">Leptospira broomii serovar Hurstbridge str. 5399</name>
    <dbReference type="NCBI Taxonomy" id="1049789"/>
    <lineage>
        <taxon>Bacteria</taxon>
        <taxon>Pseudomonadati</taxon>
        <taxon>Spirochaetota</taxon>
        <taxon>Spirochaetia</taxon>
        <taxon>Leptospirales</taxon>
        <taxon>Leptospiraceae</taxon>
        <taxon>Leptospira</taxon>
    </lineage>
</organism>
<protein>
    <submittedName>
        <fullName evidence="1">Uncharacterized protein</fullName>
    </submittedName>
</protein>
<comment type="caution">
    <text evidence="1">The sequence shown here is derived from an EMBL/GenBank/DDBJ whole genome shotgun (WGS) entry which is preliminary data.</text>
</comment>
<proteinExistence type="predicted"/>
<keyword evidence="2" id="KW-1185">Reference proteome</keyword>
<sequence>MGRSGSRSPSIRLSPFLDLFPIFNRKVLLRVIRKGYYLY</sequence>
<gene>
    <name evidence="1" type="ORF">LEP1GSC050_2303</name>
</gene>
<reference evidence="1" key="1">
    <citation type="submission" date="2013-05" db="EMBL/GenBank/DDBJ databases">
        <authorList>
            <person name="Harkins D.M."/>
            <person name="Durkin A.S."/>
            <person name="Brinkac L.M."/>
            <person name="Haft D.H."/>
            <person name="Selengut J.D."/>
            <person name="Sanka R."/>
            <person name="DePew J."/>
            <person name="Purushe J."/>
            <person name="Hartskeerl R.A."/>
            <person name="Ahmed A."/>
            <person name="van der Linden H."/>
            <person name="Goris M.G.A."/>
            <person name="Vinetz J.M."/>
            <person name="Sutton G.G."/>
            <person name="Nierman W.C."/>
            <person name="Fouts D.E."/>
        </authorList>
    </citation>
    <scope>NUCLEOTIDE SEQUENCE [LARGE SCALE GENOMIC DNA]</scope>
    <source>
        <strain evidence="1">5399</strain>
    </source>
</reference>
<dbReference type="EMBL" id="AHMO02000008">
    <property type="protein sequence ID" value="EQA44139.1"/>
    <property type="molecule type" value="Genomic_DNA"/>
</dbReference>
<evidence type="ECO:0000313" key="1">
    <source>
        <dbReference type="EMBL" id="EQA44139.1"/>
    </source>
</evidence>
<dbReference type="AlphaFoldDB" id="T0GBG0"/>
<accession>T0GBG0</accession>
<name>T0GBG0_9LEPT</name>